<evidence type="ECO:0000256" key="1">
    <source>
        <dbReference type="ARBA" id="ARBA00005495"/>
    </source>
</evidence>
<feature type="domain" description="CENP-V/GFA" evidence="4">
    <location>
        <begin position="6"/>
        <end position="125"/>
    </location>
</feature>
<comment type="similarity">
    <text evidence="1">Belongs to the Gfa family.</text>
</comment>
<evidence type="ECO:0000259" key="4">
    <source>
        <dbReference type="PROSITE" id="PS51891"/>
    </source>
</evidence>
<dbReference type="InterPro" id="IPR011057">
    <property type="entry name" value="Mss4-like_sf"/>
</dbReference>
<reference evidence="6" key="1">
    <citation type="journal article" date="2019" name="Int. J. Syst. Evol. Microbiol.">
        <title>The Global Catalogue of Microorganisms (GCM) 10K type strain sequencing project: providing services to taxonomists for standard genome sequencing and annotation.</title>
        <authorList>
            <consortium name="The Broad Institute Genomics Platform"/>
            <consortium name="The Broad Institute Genome Sequencing Center for Infectious Disease"/>
            <person name="Wu L."/>
            <person name="Ma J."/>
        </authorList>
    </citation>
    <scope>NUCLEOTIDE SEQUENCE [LARGE SCALE GENOMIC DNA]</scope>
    <source>
        <strain evidence="6">CCUG 55491</strain>
    </source>
</reference>
<dbReference type="SUPFAM" id="SSF51316">
    <property type="entry name" value="Mss4-like"/>
    <property type="match status" value="1"/>
</dbReference>
<dbReference type="EMBL" id="JBHTIH010000004">
    <property type="protein sequence ID" value="MFD0739616.1"/>
    <property type="molecule type" value="Genomic_DNA"/>
</dbReference>
<dbReference type="InterPro" id="IPR052355">
    <property type="entry name" value="CENP-V-like"/>
</dbReference>
<evidence type="ECO:0000256" key="3">
    <source>
        <dbReference type="ARBA" id="ARBA00022833"/>
    </source>
</evidence>
<comment type="caution">
    <text evidence="5">The sequence shown here is derived from an EMBL/GenBank/DDBJ whole genome shotgun (WGS) entry which is preliminary data.</text>
</comment>
<proteinExistence type="inferred from homology"/>
<gene>
    <name evidence="5" type="ORF">ACFQZQ_10030</name>
</gene>
<evidence type="ECO:0000313" key="6">
    <source>
        <dbReference type="Proteomes" id="UP001597090"/>
    </source>
</evidence>
<dbReference type="PROSITE" id="PS51891">
    <property type="entry name" value="CENP_V_GFA"/>
    <property type="match status" value="1"/>
</dbReference>
<dbReference type="PANTHER" id="PTHR28620:SF1">
    <property type="entry name" value="CENP-V_GFA DOMAIN-CONTAINING PROTEIN"/>
    <property type="match status" value="1"/>
</dbReference>
<dbReference type="Proteomes" id="UP001597090">
    <property type="component" value="Unassembled WGS sequence"/>
</dbReference>
<keyword evidence="3" id="KW-0862">Zinc</keyword>
<keyword evidence="6" id="KW-1185">Reference proteome</keyword>
<sequence>MSATALRGGCHCGNLVVDLVLTQPAASYAPRCCDCSFCRKHGAAWLSDARGSLRVVQRDAAAVLRYRQGSGQADCLACARCAVLVLVTCEIEGRLYAAVNARVLDGEPGFASAQSASPQRLVPDDKRSRWQQLWFADVHIEAVDPLA</sequence>
<name>A0ABW2YP36_9GAMM</name>
<keyword evidence="2" id="KW-0479">Metal-binding</keyword>
<organism evidence="5 6">
    <name type="scientific">Lysobacter koreensis</name>
    <dbReference type="NCBI Taxonomy" id="266122"/>
    <lineage>
        <taxon>Bacteria</taxon>
        <taxon>Pseudomonadati</taxon>
        <taxon>Pseudomonadota</taxon>
        <taxon>Gammaproteobacteria</taxon>
        <taxon>Lysobacterales</taxon>
        <taxon>Lysobacteraceae</taxon>
        <taxon>Lysobacter</taxon>
    </lineage>
</organism>
<dbReference type="Gene3D" id="2.170.150.70">
    <property type="match status" value="1"/>
</dbReference>
<dbReference type="RefSeq" id="WP_386812647.1">
    <property type="nucleotide sequence ID" value="NZ_JBHTIH010000004.1"/>
</dbReference>
<dbReference type="InterPro" id="IPR006913">
    <property type="entry name" value="CENP-V/GFA"/>
</dbReference>
<dbReference type="PANTHER" id="PTHR28620">
    <property type="entry name" value="CENTROMERE PROTEIN V"/>
    <property type="match status" value="1"/>
</dbReference>
<evidence type="ECO:0000256" key="2">
    <source>
        <dbReference type="ARBA" id="ARBA00022723"/>
    </source>
</evidence>
<accession>A0ABW2YP36</accession>
<evidence type="ECO:0000313" key="5">
    <source>
        <dbReference type="EMBL" id="MFD0739616.1"/>
    </source>
</evidence>
<protein>
    <submittedName>
        <fullName evidence="5">Aldehyde-activating protein</fullName>
    </submittedName>
</protein>